<feature type="transmembrane region" description="Helical" evidence="1">
    <location>
        <begin position="7"/>
        <end position="25"/>
    </location>
</feature>
<name>A0A074LM10_9BACL</name>
<feature type="transmembrane region" description="Helical" evidence="1">
    <location>
        <begin position="134"/>
        <end position="152"/>
    </location>
</feature>
<sequence>MERRFAGVMLLVVGAVLALGALGLITISMYYLWPLFMIVPGILFHVRFFMFGGRDPGVLVPGGVLTVIGCLFLFCNLFGWGMLHGLWPIFVLAPAVGLFELYLFGGRNPGLLVPVTVLTLVAVVFLGFNALNGMFGGILGLVLVGVGAWVLFGRGGKKKDSFF</sequence>
<feature type="transmembrane region" description="Helical" evidence="1">
    <location>
        <begin position="111"/>
        <end position="128"/>
    </location>
</feature>
<dbReference type="EMBL" id="JMIR01000035">
    <property type="protein sequence ID" value="KEO81580.1"/>
    <property type="molecule type" value="Genomic_DNA"/>
</dbReference>
<accession>A0A074LM10</accession>
<keyword evidence="1" id="KW-0812">Transmembrane</keyword>
<dbReference type="InterPro" id="IPR043726">
    <property type="entry name" value="LiaI-LiaF-like_TM1"/>
</dbReference>
<reference evidence="3 4" key="1">
    <citation type="journal article" date="2013" name="Int. J. Syst. Evol. Microbiol.">
        <title>Tumebacillus flagellatus sp. nov., an alpha-amylase/pullulanase-producing bacterium isolated from cassava wastewater.</title>
        <authorList>
            <person name="Wang Q."/>
            <person name="Xie N."/>
            <person name="Qin Y."/>
            <person name="Shen N."/>
            <person name="Zhu J."/>
            <person name="Mi H."/>
            <person name="Huang R."/>
        </authorList>
    </citation>
    <scope>NUCLEOTIDE SEQUENCE [LARGE SCALE GENOMIC DNA]</scope>
    <source>
        <strain evidence="3 4">GST4</strain>
    </source>
</reference>
<proteinExistence type="predicted"/>
<dbReference type="AlphaFoldDB" id="A0A074LM10"/>
<keyword evidence="1" id="KW-0472">Membrane</keyword>
<comment type="caution">
    <text evidence="3">The sequence shown here is derived from an EMBL/GenBank/DDBJ whole genome shotgun (WGS) entry which is preliminary data.</text>
</comment>
<feature type="transmembrane region" description="Helical" evidence="1">
    <location>
        <begin position="58"/>
        <end position="80"/>
    </location>
</feature>
<dbReference type="Proteomes" id="UP000027931">
    <property type="component" value="Unassembled WGS sequence"/>
</dbReference>
<organism evidence="3 4">
    <name type="scientific">Tumebacillus flagellatus</name>
    <dbReference type="NCBI Taxonomy" id="1157490"/>
    <lineage>
        <taxon>Bacteria</taxon>
        <taxon>Bacillati</taxon>
        <taxon>Bacillota</taxon>
        <taxon>Bacilli</taxon>
        <taxon>Bacillales</taxon>
        <taxon>Alicyclobacillaceae</taxon>
        <taxon>Tumebacillus</taxon>
    </lineage>
</organism>
<dbReference type="OrthoDB" id="2695971at2"/>
<feature type="domain" description="LiaI-LiaF-like transmembrane region" evidence="2">
    <location>
        <begin position="5"/>
        <end position="44"/>
    </location>
</feature>
<dbReference type="Pfam" id="PF18917">
    <property type="entry name" value="LiaI-LiaF-like_TM1"/>
    <property type="match status" value="1"/>
</dbReference>
<gene>
    <name evidence="3" type="ORF">EL26_20055</name>
</gene>
<feature type="transmembrane region" description="Helical" evidence="1">
    <location>
        <begin position="31"/>
        <end position="51"/>
    </location>
</feature>
<keyword evidence="1" id="KW-1133">Transmembrane helix</keyword>
<dbReference type="eggNOG" id="ENOG50332HI">
    <property type="taxonomic scope" value="Bacteria"/>
</dbReference>
<dbReference type="STRING" id="1157490.EL26_20055"/>
<evidence type="ECO:0000259" key="2">
    <source>
        <dbReference type="Pfam" id="PF18917"/>
    </source>
</evidence>
<evidence type="ECO:0000313" key="3">
    <source>
        <dbReference type="EMBL" id="KEO81580.1"/>
    </source>
</evidence>
<feature type="transmembrane region" description="Helical" evidence="1">
    <location>
        <begin position="86"/>
        <end position="104"/>
    </location>
</feature>
<protein>
    <recommendedName>
        <fullName evidence="2">LiaI-LiaF-like transmembrane region domain-containing protein</fullName>
    </recommendedName>
</protein>
<keyword evidence="4" id="KW-1185">Reference proteome</keyword>
<evidence type="ECO:0000256" key="1">
    <source>
        <dbReference type="SAM" id="Phobius"/>
    </source>
</evidence>
<evidence type="ECO:0000313" key="4">
    <source>
        <dbReference type="Proteomes" id="UP000027931"/>
    </source>
</evidence>
<dbReference type="RefSeq" id="WP_038092769.1">
    <property type="nucleotide sequence ID" value="NZ_JMIR01000035.1"/>
</dbReference>